<feature type="domain" description="Protein kinase" evidence="11">
    <location>
        <begin position="137"/>
        <end position="407"/>
    </location>
</feature>
<dbReference type="GO" id="GO:0043121">
    <property type="term" value="F:neurotrophin binding"/>
    <property type="evidence" value="ECO:0007669"/>
    <property type="project" value="TreeGrafter"/>
</dbReference>
<name>A0AAN9VES7_9ORTH</name>
<dbReference type="AlphaFoldDB" id="A0AAN9VES7"/>
<protein>
    <recommendedName>
        <fullName evidence="11">Protein kinase domain-containing protein</fullName>
    </recommendedName>
</protein>
<evidence type="ECO:0000256" key="7">
    <source>
        <dbReference type="ARBA" id="ARBA00051243"/>
    </source>
</evidence>
<keyword evidence="4" id="KW-0418">Kinase</keyword>
<dbReference type="PROSITE" id="PS00109">
    <property type="entry name" value="PROTEIN_KINASE_TYR"/>
    <property type="match status" value="1"/>
</dbReference>
<dbReference type="GO" id="GO:0004714">
    <property type="term" value="F:transmembrane receptor protein tyrosine kinase activity"/>
    <property type="evidence" value="ECO:0007669"/>
    <property type="project" value="UniProtKB-EC"/>
</dbReference>
<dbReference type="InterPro" id="IPR008266">
    <property type="entry name" value="Tyr_kinase_AS"/>
</dbReference>
<dbReference type="PANTHER" id="PTHR24416:SF619">
    <property type="entry name" value="TYROSINE-PROTEIN KINASE TRANSMEMBRANE RECEPTOR ROR-LIKE PROTEIN"/>
    <property type="match status" value="1"/>
</dbReference>
<dbReference type="InterPro" id="IPR050122">
    <property type="entry name" value="RTK"/>
</dbReference>
<evidence type="ECO:0000256" key="6">
    <source>
        <dbReference type="ARBA" id="ARBA00023137"/>
    </source>
</evidence>
<feature type="compositionally biased region" description="Acidic residues" evidence="9">
    <location>
        <begin position="48"/>
        <end position="62"/>
    </location>
</feature>
<dbReference type="PANTHER" id="PTHR24416">
    <property type="entry name" value="TYROSINE-PROTEIN KINASE RECEPTOR"/>
    <property type="match status" value="1"/>
</dbReference>
<dbReference type="EMBL" id="JAZDUA010000364">
    <property type="protein sequence ID" value="KAK7793739.1"/>
    <property type="molecule type" value="Genomic_DNA"/>
</dbReference>
<feature type="signal peptide" evidence="10">
    <location>
        <begin position="1"/>
        <end position="18"/>
    </location>
</feature>
<feature type="binding site" evidence="8">
    <location>
        <position position="171"/>
    </location>
    <ligand>
        <name>ATP</name>
        <dbReference type="ChEBI" id="CHEBI:30616"/>
    </ligand>
</feature>
<evidence type="ECO:0000259" key="11">
    <source>
        <dbReference type="PROSITE" id="PS50011"/>
    </source>
</evidence>
<dbReference type="InterPro" id="IPR020635">
    <property type="entry name" value="Tyr_kinase_cat_dom"/>
</dbReference>
<evidence type="ECO:0000256" key="8">
    <source>
        <dbReference type="PROSITE-ProRule" id="PRU10141"/>
    </source>
</evidence>
<dbReference type="GO" id="GO:0051897">
    <property type="term" value="P:positive regulation of phosphatidylinositol 3-kinase/protein kinase B signal transduction"/>
    <property type="evidence" value="ECO:0007669"/>
    <property type="project" value="TreeGrafter"/>
</dbReference>
<sequence>MLLLALAAAVALWRRAHPHSRCFARGAAKPRHGSCSVAKGDPEGEASACEDEEEDEELEGEGECGAKGLGLGLGLGLGPGAGAERRERAPLVTLQPSPLSLNKGLLEAERYTPNPQYSALAAVGDALPAPALPRARLRLLNELGEGCFGKVFKGELLATEGGGVMETVAVKVLKDAASAEAEQDFLREVETMSAFRHPNILRLVGVVERDGECRPWMVFEYMPHGDLAEVLRNNSRTLWRPMPGLAPLTQEALLSVARQVAAGMRYLAEQRFVHRDLACRNCLVGAGLVVKIADFGMSRDVYTCDYYKVLGARPLPVRWMSPESIMYGRFTLESDVWSFGVVLWEIYSLGRQPYYGHSNEEVMKLIVQGIMLSCPEGCPAAVREVMRACWKTEPRDRLRFHEVHERLVKAEEEAAAAAATATAVAAAEAEAAAVPTTPPSTSDDTTTPASENALSPTGVESPPSLDDPCRAAGASTSSGAGGLPQPPGRVPLAQLRARAAELLDGENYLLPQQPPPQPREYLQPLPD</sequence>
<evidence type="ECO:0000256" key="9">
    <source>
        <dbReference type="SAM" id="MobiDB-lite"/>
    </source>
</evidence>
<keyword evidence="3 8" id="KW-0547">Nucleotide-binding</keyword>
<dbReference type="Gene3D" id="1.10.510.10">
    <property type="entry name" value="Transferase(Phosphotransferase) domain 1"/>
    <property type="match status" value="1"/>
</dbReference>
<dbReference type="InterPro" id="IPR011009">
    <property type="entry name" value="Kinase-like_dom_sf"/>
</dbReference>
<dbReference type="GO" id="GO:0010976">
    <property type="term" value="P:positive regulation of neuron projection development"/>
    <property type="evidence" value="ECO:0007669"/>
    <property type="project" value="TreeGrafter"/>
</dbReference>
<feature type="region of interest" description="Disordered" evidence="9">
    <location>
        <begin position="429"/>
        <end position="527"/>
    </location>
</feature>
<dbReference type="GO" id="GO:0007169">
    <property type="term" value="P:cell surface receptor protein tyrosine kinase signaling pathway"/>
    <property type="evidence" value="ECO:0007669"/>
    <property type="project" value="TreeGrafter"/>
</dbReference>
<feature type="compositionally biased region" description="Low complexity" evidence="9">
    <location>
        <begin position="492"/>
        <end position="502"/>
    </location>
</feature>
<evidence type="ECO:0000313" key="12">
    <source>
        <dbReference type="EMBL" id="KAK7793739.1"/>
    </source>
</evidence>
<dbReference type="SUPFAM" id="SSF56112">
    <property type="entry name" value="Protein kinase-like (PK-like)"/>
    <property type="match status" value="1"/>
</dbReference>
<evidence type="ECO:0000256" key="10">
    <source>
        <dbReference type="SAM" id="SignalP"/>
    </source>
</evidence>
<dbReference type="FunFam" id="1.10.510.10:FF:000554">
    <property type="entry name" value="Predicted protein"/>
    <property type="match status" value="1"/>
</dbReference>
<dbReference type="InterPro" id="IPR000719">
    <property type="entry name" value="Prot_kinase_dom"/>
</dbReference>
<dbReference type="GO" id="GO:1990090">
    <property type="term" value="P:cellular response to nerve growth factor stimulus"/>
    <property type="evidence" value="ECO:0007669"/>
    <property type="project" value="TreeGrafter"/>
</dbReference>
<dbReference type="SMART" id="SM00219">
    <property type="entry name" value="TyrKc"/>
    <property type="match status" value="1"/>
</dbReference>
<accession>A0AAN9VES7</accession>
<dbReference type="InterPro" id="IPR017441">
    <property type="entry name" value="Protein_kinase_ATP_BS"/>
</dbReference>
<dbReference type="Gene3D" id="3.30.200.20">
    <property type="entry name" value="Phosphorylase Kinase, domain 1"/>
    <property type="match status" value="1"/>
</dbReference>
<evidence type="ECO:0000313" key="13">
    <source>
        <dbReference type="Proteomes" id="UP001378592"/>
    </source>
</evidence>
<proteinExistence type="predicted"/>
<reference evidence="12 13" key="1">
    <citation type="submission" date="2024-03" db="EMBL/GenBank/DDBJ databases">
        <title>The genome assembly and annotation of the cricket Gryllus longicercus Weissman &amp; Gray.</title>
        <authorList>
            <person name="Szrajer S."/>
            <person name="Gray D."/>
            <person name="Ylla G."/>
        </authorList>
    </citation>
    <scope>NUCLEOTIDE SEQUENCE [LARGE SCALE GENOMIC DNA]</scope>
    <source>
        <strain evidence="12">DAG 2021-001</strain>
        <tissue evidence="12">Whole body minus gut</tissue>
    </source>
</reference>
<evidence type="ECO:0000256" key="4">
    <source>
        <dbReference type="ARBA" id="ARBA00022777"/>
    </source>
</evidence>
<feature type="chain" id="PRO_5042855883" description="Protein kinase domain-containing protein" evidence="10">
    <location>
        <begin position="19"/>
        <end position="527"/>
    </location>
</feature>
<dbReference type="GO" id="GO:0005886">
    <property type="term" value="C:plasma membrane"/>
    <property type="evidence" value="ECO:0007669"/>
    <property type="project" value="TreeGrafter"/>
</dbReference>
<comment type="caution">
    <text evidence="12">The sequence shown here is derived from an EMBL/GenBank/DDBJ whole genome shotgun (WGS) entry which is preliminary data.</text>
</comment>
<keyword evidence="10" id="KW-0732">Signal</keyword>
<comment type="subcellular location">
    <subcellularLocation>
        <location evidence="1">Membrane</location>
        <topology evidence="1">Single-pass membrane protein</topology>
    </subcellularLocation>
</comment>
<evidence type="ECO:0000256" key="5">
    <source>
        <dbReference type="ARBA" id="ARBA00022840"/>
    </source>
</evidence>
<feature type="region of interest" description="Disordered" evidence="9">
    <location>
        <begin position="26"/>
        <end position="63"/>
    </location>
</feature>
<dbReference type="PROSITE" id="PS50011">
    <property type="entry name" value="PROTEIN_KINASE_DOM"/>
    <property type="match status" value="1"/>
</dbReference>
<keyword evidence="6" id="KW-0829">Tyrosine-protein kinase</keyword>
<dbReference type="Proteomes" id="UP001378592">
    <property type="component" value="Unassembled WGS sequence"/>
</dbReference>
<dbReference type="PRINTS" id="PR00109">
    <property type="entry name" value="TYRKINASE"/>
</dbReference>
<keyword evidence="5 8" id="KW-0067">ATP-binding</keyword>
<evidence type="ECO:0000256" key="1">
    <source>
        <dbReference type="ARBA" id="ARBA00004167"/>
    </source>
</evidence>
<evidence type="ECO:0000256" key="2">
    <source>
        <dbReference type="ARBA" id="ARBA00022679"/>
    </source>
</evidence>
<organism evidence="12 13">
    <name type="scientific">Gryllus longicercus</name>
    <dbReference type="NCBI Taxonomy" id="2509291"/>
    <lineage>
        <taxon>Eukaryota</taxon>
        <taxon>Metazoa</taxon>
        <taxon>Ecdysozoa</taxon>
        <taxon>Arthropoda</taxon>
        <taxon>Hexapoda</taxon>
        <taxon>Insecta</taxon>
        <taxon>Pterygota</taxon>
        <taxon>Neoptera</taxon>
        <taxon>Polyneoptera</taxon>
        <taxon>Orthoptera</taxon>
        <taxon>Ensifera</taxon>
        <taxon>Gryllidea</taxon>
        <taxon>Grylloidea</taxon>
        <taxon>Gryllidae</taxon>
        <taxon>Gryllinae</taxon>
        <taxon>Gryllus</taxon>
    </lineage>
</organism>
<keyword evidence="2" id="KW-0808">Transferase</keyword>
<comment type="catalytic activity">
    <reaction evidence="7">
        <text>L-tyrosyl-[protein] + ATP = O-phospho-L-tyrosyl-[protein] + ADP + H(+)</text>
        <dbReference type="Rhea" id="RHEA:10596"/>
        <dbReference type="Rhea" id="RHEA-COMP:10136"/>
        <dbReference type="Rhea" id="RHEA-COMP:20101"/>
        <dbReference type="ChEBI" id="CHEBI:15378"/>
        <dbReference type="ChEBI" id="CHEBI:30616"/>
        <dbReference type="ChEBI" id="CHEBI:46858"/>
        <dbReference type="ChEBI" id="CHEBI:61978"/>
        <dbReference type="ChEBI" id="CHEBI:456216"/>
        <dbReference type="EC" id="2.7.10.1"/>
    </reaction>
</comment>
<dbReference type="GO" id="GO:0005524">
    <property type="term" value="F:ATP binding"/>
    <property type="evidence" value="ECO:0007669"/>
    <property type="project" value="UniProtKB-UniRule"/>
</dbReference>
<keyword evidence="13" id="KW-1185">Reference proteome</keyword>
<dbReference type="PROSITE" id="PS00107">
    <property type="entry name" value="PROTEIN_KINASE_ATP"/>
    <property type="match status" value="1"/>
</dbReference>
<evidence type="ECO:0000256" key="3">
    <source>
        <dbReference type="ARBA" id="ARBA00022741"/>
    </source>
</evidence>
<dbReference type="GO" id="GO:0030424">
    <property type="term" value="C:axon"/>
    <property type="evidence" value="ECO:0007669"/>
    <property type="project" value="TreeGrafter"/>
</dbReference>
<feature type="compositionally biased region" description="Low complexity" evidence="9">
    <location>
        <begin position="429"/>
        <end position="451"/>
    </location>
</feature>
<dbReference type="GO" id="GO:0005030">
    <property type="term" value="F:neurotrophin receptor activity"/>
    <property type="evidence" value="ECO:0007669"/>
    <property type="project" value="TreeGrafter"/>
</dbReference>
<dbReference type="InterPro" id="IPR001245">
    <property type="entry name" value="Ser-Thr/Tyr_kinase_cat_dom"/>
</dbReference>
<gene>
    <name evidence="12" type="ORF">R5R35_007886</name>
</gene>
<dbReference type="Pfam" id="PF07714">
    <property type="entry name" value="PK_Tyr_Ser-Thr"/>
    <property type="match status" value="1"/>
</dbReference>
<dbReference type="GO" id="GO:0043235">
    <property type="term" value="C:receptor complex"/>
    <property type="evidence" value="ECO:0007669"/>
    <property type="project" value="TreeGrafter"/>
</dbReference>